<evidence type="ECO:0000313" key="2">
    <source>
        <dbReference type="Proteomes" id="UP000188533"/>
    </source>
</evidence>
<dbReference type="AlphaFoldDB" id="A0A1Q3EKI7"/>
<sequence>MEGSVSDCVRDEKPGRVTGPSQVLRVCLGGRVRFDFLVRTVRWSCKYHSSYGLGRLIDCDCDGPAGGAAKIEGPAATDKSPPFMLDLYEIEQESPKYTHDVVLCEVWLPCH</sequence>
<reference evidence="1 2" key="1">
    <citation type="submission" date="2016-08" db="EMBL/GenBank/DDBJ databases">
        <authorList>
            <consortium name="Lentinula edodes genome sequencing consortium"/>
            <person name="Sakamoto Y."/>
            <person name="Nakade K."/>
            <person name="Sato S."/>
            <person name="Yoshida Y."/>
            <person name="Miyazaki K."/>
            <person name="Natsume S."/>
            <person name="Konno N."/>
        </authorList>
    </citation>
    <scope>NUCLEOTIDE SEQUENCE [LARGE SCALE GENOMIC DNA]</scope>
    <source>
        <strain evidence="1 2">NBRC 111202</strain>
    </source>
</reference>
<dbReference type="Proteomes" id="UP000188533">
    <property type="component" value="Unassembled WGS sequence"/>
</dbReference>
<gene>
    <name evidence="1" type="ORF">LENED_009705</name>
</gene>
<keyword evidence="2" id="KW-1185">Reference proteome</keyword>
<comment type="caution">
    <text evidence="1">The sequence shown here is derived from an EMBL/GenBank/DDBJ whole genome shotgun (WGS) entry which is preliminary data.</text>
</comment>
<organism evidence="1 2">
    <name type="scientific">Lentinula edodes</name>
    <name type="common">Shiitake mushroom</name>
    <name type="synonym">Lentinus edodes</name>
    <dbReference type="NCBI Taxonomy" id="5353"/>
    <lineage>
        <taxon>Eukaryota</taxon>
        <taxon>Fungi</taxon>
        <taxon>Dikarya</taxon>
        <taxon>Basidiomycota</taxon>
        <taxon>Agaricomycotina</taxon>
        <taxon>Agaricomycetes</taxon>
        <taxon>Agaricomycetidae</taxon>
        <taxon>Agaricales</taxon>
        <taxon>Marasmiineae</taxon>
        <taxon>Omphalotaceae</taxon>
        <taxon>Lentinula</taxon>
    </lineage>
</organism>
<reference evidence="1 2" key="2">
    <citation type="submission" date="2017-02" db="EMBL/GenBank/DDBJ databases">
        <title>A genome survey and senescence transcriptome analysis in Lentinula edodes.</title>
        <authorList>
            <person name="Sakamoto Y."/>
            <person name="Nakade K."/>
            <person name="Sato S."/>
            <person name="Yoshida Y."/>
            <person name="Miyazaki K."/>
            <person name="Natsume S."/>
            <person name="Konno N."/>
        </authorList>
    </citation>
    <scope>NUCLEOTIDE SEQUENCE [LARGE SCALE GENOMIC DNA]</scope>
    <source>
        <strain evidence="1 2">NBRC 111202</strain>
    </source>
</reference>
<proteinExistence type="predicted"/>
<accession>A0A1Q3EKI7</accession>
<name>A0A1Q3EKI7_LENED</name>
<dbReference type="EMBL" id="BDGU01000482">
    <property type="protein sequence ID" value="GAW07696.1"/>
    <property type="molecule type" value="Genomic_DNA"/>
</dbReference>
<evidence type="ECO:0000313" key="1">
    <source>
        <dbReference type="EMBL" id="GAW07696.1"/>
    </source>
</evidence>
<protein>
    <submittedName>
        <fullName evidence="1">Uncharacterized protein</fullName>
    </submittedName>
</protein>